<reference evidence="1 2" key="1">
    <citation type="submission" date="2020-02" db="EMBL/GenBank/DDBJ databases">
        <title>Draft genome sequence of Haematococcus lacustris strain NIES-144.</title>
        <authorList>
            <person name="Morimoto D."/>
            <person name="Nakagawa S."/>
            <person name="Yoshida T."/>
            <person name="Sawayama S."/>
        </authorList>
    </citation>
    <scope>NUCLEOTIDE SEQUENCE [LARGE SCALE GENOMIC DNA]</scope>
    <source>
        <strain evidence="1 2">NIES-144</strain>
    </source>
</reference>
<dbReference type="EMBL" id="BLLF01000185">
    <property type="protein sequence ID" value="GFH08806.1"/>
    <property type="molecule type" value="Genomic_DNA"/>
</dbReference>
<evidence type="ECO:0000313" key="1">
    <source>
        <dbReference type="EMBL" id="GFH08806.1"/>
    </source>
</evidence>
<accession>A0A699YPF2</accession>
<name>A0A699YPF2_HAELA</name>
<protein>
    <submittedName>
        <fullName evidence="1">Uncharacterized protein</fullName>
    </submittedName>
</protein>
<proteinExistence type="predicted"/>
<dbReference type="Proteomes" id="UP000485058">
    <property type="component" value="Unassembled WGS sequence"/>
</dbReference>
<organism evidence="1 2">
    <name type="scientific">Haematococcus lacustris</name>
    <name type="common">Green alga</name>
    <name type="synonym">Haematococcus pluvialis</name>
    <dbReference type="NCBI Taxonomy" id="44745"/>
    <lineage>
        <taxon>Eukaryota</taxon>
        <taxon>Viridiplantae</taxon>
        <taxon>Chlorophyta</taxon>
        <taxon>core chlorophytes</taxon>
        <taxon>Chlorophyceae</taxon>
        <taxon>CS clade</taxon>
        <taxon>Chlamydomonadales</taxon>
        <taxon>Haematococcaceae</taxon>
        <taxon>Haematococcus</taxon>
    </lineage>
</organism>
<comment type="caution">
    <text evidence="1">The sequence shown here is derived from an EMBL/GenBank/DDBJ whole genome shotgun (WGS) entry which is preliminary data.</text>
</comment>
<keyword evidence="2" id="KW-1185">Reference proteome</keyword>
<sequence length="131" mass="14409">MVQEEHTTCTKQMSGHDVIHSFWNCYCQCQCTTDLAYAFGTQAFRTMTIAGPDGQHQSPVASFLGKYSCVRGWALALVMEVRGGCERLPDLEAVRVGVHEGEHWDIQSVSQPPEEQTACTTITAQGVSRGN</sequence>
<gene>
    <name evidence="1" type="ORF">HaLaN_03833</name>
</gene>
<evidence type="ECO:0000313" key="2">
    <source>
        <dbReference type="Proteomes" id="UP000485058"/>
    </source>
</evidence>
<dbReference type="AlphaFoldDB" id="A0A699YPF2"/>